<evidence type="ECO:0000313" key="4">
    <source>
        <dbReference type="Proteomes" id="UP000001593"/>
    </source>
</evidence>
<proteinExistence type="predicted"/>
<dbReference type="InterPro" id="IPR027417">
    <property type="entry name" value="P-loop_NTPase"/>
</dbReference>
<sequence length="121" mass="13681">YTNDAAPRKAENFHFKTRDACVSGQTANIGLKICKAIVLGDVAVGKTSLINRFCRNAFDHDYKATIGVDFEVERFKILDQEFNMQIWDTAGQERFKCMAAAYYRAAHGESLMHIMDVVLIL</sequence>
<dbReference type="STRING" id="45351.A7RWL3"/>
<dbReference type="PRINTS" id="PR00449">
    <property type="entry name" value="RASTRNSFRMNG"/>
</dbReference>
<dbReference type="SUPFAM" id="SSF52540">
    <property type="entry name" value="P-loop containing nucleoside triphosphate hydrolases"/>
    <property type="match status" value="1"/>
</dbReference>
<dbReference type="GO" id="GO:0016192">
    <property type="term" value="P:vesicle-mediated transport"/>
    <property type="evidence" value="ECO:0000318"/>
    <property type="project" value="GO_Central"/>
</dbReference>
<feature type="non-terminal residue" evidence="3">
    <location>
        <position position="1"/>
    </location>
</feature>
<dbReference type="eggNOG" id="KOG0094">
    <property type="taxonomic scope" value="Eukaryota"/>
</dbReference>
<dbReference type="Pfam" id="PF00071">
    <property type="entry name" value="Ras"/>
    <property type="match status" value="1"/>
</dbReference>
<name>A7RWL3_NEMVE</name>
<dbReference type="NCBIfam" id="TIGR00231">
    <property type="entry name" value="small_GTP"/>
    <property type="match status" value="1"/>
</dbReference>
<keyword evidence="2" id="KW-0342">GTP-binding</keyword>
<dbReference type="HOGENOM" id="CLU_2043946_0_0_1"/>
<evidence type="ECO:0000313" key="3">
    <source>
        <dbReference type="EMBL" id="EDO44143.1"/>
    </source>
</evidence>
<accession>A7RWL3</accession>
<dbReference type="FunFam" id="3.40.50.300:FF:001447">
    <property type="entry name" value="Ras-related protein Rab-1B"/>
    <property type="match status" value="1"/>
</dbReference>
<dbReference type="SMART" id="SM00175">
    <property type="entry name" value="RAB"/>
    <property type="match status" value="1"/>
</dbReference>
<dbReference type="GO" id="GO:0003924">
    <property type="term" value="F:GTPase activity"/>
    <property type="evidence" value="ECO:0000318"/>
    <property type="project" value="GO_Central"/>
</dbReference>
<dbReference type="KEGG" id="nve:5516116"/>
<keyword evidence="4" id="KW-1185">Reference proteome</keyword>
<dbReference type="InterPro" id="IPR050227">
    <property type="entry name" value="Rab"/>
</dbReference>
<organism evidence="3 4">
    <name type="scientific">Nematostella vectensis</name>
    <name type="common">Starlet sea anemone</name>
    <dbReference type="NCBI Taxonomy" id="45351"/>
    <lineage>
        <taxon>Eukaryota</taxon>
        <taxon>Metazoa</taxon>
        <taxon>Cnidaria</taxon>
        <taxon>Anthozoa</taxon>
        <taxon>Hexacorallia</taxon>
        <taxon>Actiniaria</taxon>
        <taxon>Edwardsiidae</taxon>
        <taxon>Nematostella</taxon>
    </lineage>
</organism>
<reference evidence="3 4" key="1">
    <citation type="journal article" date="2007" name="Science">
        <title>Sea anemone genome reveals ancestral eumetazoan gene repertoire and genomic organization.</title>
        <authorList>
            <person name="Putnam N.H."/>
            <person name="Srivastava M."/>
            <person name="Hellsten U."/>
            <person name="Dirks B."/>
            <person name="Chapman J."/>
            <person name="Salamov A."/>
            <person name="Terry A."/>
            <person name="Shapiro H."/>
            <person name="Lindquist E."/>
            <person name="Kapitonov V.V."/>
            <person name="Jurka J."/>
            <person name="Genikhovich G."/>
            <person name="Grigoriev I.V."/>
            <person name="Lucas S.M."/>
            <person name="Steele R.E."/>
            <person name="Finnerty J.R."/>
            <person name="Technau U."/>
            <person name="Martindale M.Q."/>
            <person name="Rokhsar D.S."/>
        </authorList>
    </citation>
    <scope>NUCLEOTIDE SEQUENCE [LARGE SCALE GENOMIC DNA]</scope>
    <source>
        <strain evidence="4">CH2 X CH6</strain>
    </source>
</reference>
<dbReference type="PANTHER" id="PTHR47977">
    <property type="entry name" value="RAS-RELATED PROTEIN RAB"/>
    <property type="match status" value="1"/>
</dbReference>
<dbReference type="PhylomeDB" id="A7RWL3"/>
<dbReference type="InParanoid" id="A7RWL3"/>
<dbReference type="EMBL" id="DS469547">
    <property type="protein sequence ID" value="EDO44143.1"/>
    <property type="molecule type" value="Genomic_DNA"/>
</dbReference>
<dbReference type="PROSITE" id="PS51419">
    <property type="entry name" value="RAB"/>
    <property type="match status" value="1"/>
</dbReference>
<dbReference type="GO" id="GO:0005525">
    <property type="term" value="F:GTP binding"/>
    <property type="evidence" value="ECO:0000318"/>
    <property type="project" value="GO_Central"/>
</dbReference>
<keyword evidence="1" id="KW-0547">Nucleotide-binding</keyword>
<dbReference type="InterPro" id="IPR001806">
    <property type="entry name" value="Small_GTPase"/>
</dbReference>
<dbReference type="InterPro" id="IPR005225">
    <property type="entry name" value="Small_GTP-bd"/>
</dbReference>
<evidence type="ECO:0000256" key="2">
    <source>
        <dbReference type="ARBA" id="ARBA00023134"/>
    </source>
</evidence>
<dbReference type="Gene3D" id="3.40.50.300">
    <property type="entry name" value="P-loop containing nucleotide triphosphate hydrolases"/>
    <property type="match status" value="1"/>
</dbReference>
<dbReference type="OMA" id="HTRENEP"/>
<evidence type="ECO:0000256" key="1">
    <source>
        <dbReference type="ARBA" id="ARBA00022741"/>
    </source>
</evidence>
<gene>
    <name evidence="3" type="ORF">NEMVEDRAFT_v1g96039</name>
</gene>
<protein>
    <submittedName>
        <fullName evidence="3">Uncharacterized protein</fullName>
    </submittedName>
</protein>
<dbReference type="AlphaFoldDB" id="A7RWL3"/>
<dbReference type="Proteomes" id="UP000001593">
    <property type="component" value="Unassembled WGS sequence"/>
</dbReference>